<protein>
    <submittedName>
        <fullName evidence="2">YoaK family protein</fullName>
    </submittedName>
</protein>
<keyword evidence="1" id="KW-0472">Membrane</keyword>
<dbReference type="Proteomes" id="UP001055580">
    <property type="component" value="Chromosome"/>
</dbReference>
<dbReference type="InterPro" id="IPR010699">
    <property type="entry name" value="DUF1275"/>
</dbReference>
<proteinExistence type="predicted"/>
<sequence length="220" mass="22506">MTRYPPAMIGIATALATLAGFVDAIAWIELGGFFASFMSGNSTRMGIGIANGDWGALRIAAALVMMFLSGVIAASVVAARWEPRRKVAVMLVVTLAIAVAAGCAWQGLSMAALLLLAFAMGAENGVFNRDGEVSIGVTYMTGTLVRAAQHFANGLMGSGPRGGWVPYLLLWAGFVCGAVLGTVASRQSLASAVTVAAVAAAALTVAVALATAREGRVRRV</sequence>
<name>A0ABY4TTN2_9SPHN</name>
<feature type="transmembrane region" description="Helical" evidence="1">
    <location>
        <begin position="59"/>
        <end position="81"/>
    </location>
</feature>
<feature type="transmembrane region" description="Helical" evidence="1">
    <location>
        <begin position="164"/>
        <end position="183"/>
    </location>
</feature>
<dbReference type="Pfam" id="PF06912">
    <property type="entry name" value="DUF1275"/>
    <property type="match status" value="1"/>
</dbReference>
<reference evidence="2" key="1">
    <citation type="submission" date="2022-05" db="EMBL/GenBank/DDBJ databases">
        <title>Sphingomonas sp. strain RMG20 Genome sequencing and assembly.</title>
        <authorList>
            <person name="Kim I."/>
        </authorList>
    </citation>
    <scope>NUCLEOTIDE SEQUENCE</scope>
    <source>
        <strain evidence="2">RMG20</strain>
    </source>
</reference>
<keyword evidence="3" id="KW-1185">Reference proteome</keyword>
<dbReference type="PANTHER" id="PTHR37314:SF4">
    <property type="entry name" value="UPF0700 TRANSMEMBRANE PROTEIN YOAK"/>
    <property type="match status" value="1"/>
</dbReference>
<evidence type="ECO:0000313" key="3">
    <source>
        <dbReference type="Proteomes" id="UP001055580"/>
    </source>
</evidence>
<keyword evidence="1" id="KW-0812">Transmembrane</keyword>
<dbReference type="EMBL" id="CP098401">
    <property type="protein sequence ID" value="URW75764.1"/>
    <property type="molecule type" value="Genomic_DNA"/>
</dbReference>
<dbReference type="PANTHER" id="PTHR37314">
    <property type="entry name" value="SLR0142 PROTEIN"/>
    <property type="match status" value="1"/>
</dbReference>
<keyword evidence="1" id="KW-1133">Transmembrane helix</keyword>
<feature type="transmembrane region" description="Helical" evidence="1">
    <location>
        <begin position="88"/>
        <end position="121"/>
    </location>
</feature>
<accession>A0ABY4TTN2</accession>
<evidence type="ECO:0000313" key="2">
    <source>
        <dbReference type="EMBL" id="URW75764.1"/>
    </source>
</evidence>
<gene>
    <name evidence="2" type="ORF">M9980_00555</name>
</gene>
<feature type="transmembrane region" description="Helical" evidence="1">
    <location>
        <begin position="189"/>
        <end position="212"/>
    </location>
</feature>
<dbReference type="RefSeq" id="WP_250752315.1">
    <property type="nucleotide sequence ID" value="NZ_CP098401.1"/>
</dbReference>
<evidence type="ECO:0000256" key="1">
    <source>
        <dbReference type="SAM" id="Phobius"/>
    </source>
</evidence>
<organism evidence="2 3">
    <name type="scientific">Sphingomonas donggukensis</name>
    <dbReference type="NCBI Taxonomy" id="2949093"/>
    <lineage>
        <taxon>Bacteria</taxon>
        <taxon>Pseudomonadati</taxon>
        <taxon>Pseudomonadota</taxon>
        <taxon>Alphaproteobacteria</taxon>
        <taxon>Sphingomonadales</taxon>
        <taxon>Sphingomonadaceae</taxon>
        <taxon>Sphingomonas</taxon>
    </lineage>
</organism>